<dbReference type="InterPro" id="IPR021683">
    <property type="entry name" value="DUF3267"/>
</dbReference>
<feature type="transmembrane region" description="Helical" evidence="1">
    <location>
        <begin position="134"/>
        <end position="153"/>
    </location>
</feature>
<keyword evidence="1" id="KW-1133">Transmembrane helix</keyword>
<name>A0A443J2J7_9BACI</name>
<dbReference type="AlphaFoldDB" id="A0A443J2J7"/>
<accession>A0A443J2J7</accession>
<dbReference type="Proteomes" id="UP000273811">
    <property type="component" value="Unassembled WGS sequence"/>
</dbReference>
<evidence type="ECO:0000313" key="2">
    <source>
        <dbReference type="EMBL" id="RWR14593.1"/>
    </source>
</evidence>
<proteinExistence type="predicted"/>
<dbReference type="Pfam" id="PF11667">
    <property type="entry name" value="DUF3267"/>
    <property type="match status" value="1"/>
</dbReference>
<evidence type="ECO:0000256" key="1">
    <source>
        <dbReference type="SAM" id="Phobius"/>
    </source>
</evidence>
<comment type="caution">
    <text evidence="2">The sequence shown here is derived from an EMBL/GenBank/DDBJ whole genome shotgun (WGS) entry which is preliminary data.</text>
</comment>
<reference evidence="2" key="1">
    <citation type="submission" date="2018-12" db="EMBL/GenBank/DDBJ databases">
        <authorList>
            <person name="Sun L."/>
            <person name="Chen Z."/>
        </authorList>
    </citation>
    <scope>NUCLEOTIDE SEQUENCE [LARGE SCALE GENOMIC DNA]</scope>
    <source>
        <strain evidence="2">DSM 16012</strain>
    </source>
</reference>
<feature type="transmembrane region" description="Helical" evidence="1">
    <location>
        <begin position="106"/>
        <end position="128"/>
    </location>
</feature>
<dbReference type="EMBL" id="QYTU02000002">
    <property type="protein sequence ID" value="RWR14593.1"/>
    <property type="molecule type" value="Genomic_DNA"/>
</dbReference>
<dbReference type="RefSeq" id="WP_120069230.1">
    <property type="nucleotide sequence ID" value="NZ_CP126113.1"/>
</dbReference>
<protein>
    <submittedName>
        <fullName evidence="2">DUF3267 domain-containing protein</fullName>
    </submittedName>
</protein>
<dbReference type="OrthoDB" id="2360495at2"/>
<feature type="transmembrane region" description="Helical" evidence="1">
    <location>
        <begin position="49"/>
        <end position="70"/>
    </location>
</feature>
<keyword evidence="3" id="KW-1185">Reference proteome</keyword>
<gene>
    <name evidence="2" type="ORF">D4N35_002085</name>
</gene>
<feature type="transmembrane region" description="Helical" evidence="1">
    <location>
        <begin position="15"/>
        <end position="37"/>
    </location>
</feature>
<keyword evidence="1" id="KW-0812">Transmembrane</keyword>
<sequence length="181" mass="21737">MHCWKAYSVDRKHHFFRRFFISAIISVFVFIISYVTMQAIAAREFNDKFFLVFLCCFIILYPVHKFFHIVPIMSYYKHMKWEIERYFRILPVIDLKVRHPIPKARFGLALILPFIVLNVLFFAALFLYPQFGHYITILLAYHNGISAFDLLYFKTLFFSPKNALVEENNEGYEILVENDPW</sequence>
<organism evidence="2 3">
    <name type="scientific">Siminovitchia fortis</name>
    <dbReference type="NCBI Taxonomy" id="254758"/>
    <lineage>
        <taxon>Bacteria</taxon>
        <taxon>Bacillati</taxon>
        <taxon>Bacillota</taxon>
        <taxon>Bacilli</taxon>
        <taxon>Bacillales</taxon>
        <taxon>Bacillaceae</taxon>
        <taxon>Siminovitchia</taxon>
    </lineage>
</organism>
<evidence type="ECO:0000313" key="3">
    <source>
        <dbReference type="Proteomes" id="UP000273811"/>
    </source>
</evidence>
<keyword evidence="1" id="KW-0472">Membrane</keyword>